<organism evidence="4 5">
    <name type="scientific">Stentor coeruleus</name>
    <dbReference type="NCBI Taxonomy" id="5963"/>
    <lineage>
        <taxon>Eukaryota</taxon>
        <taxon>Sar</taxon>
        <taxon>Alveolata</taxon>
        <taxon>Ciliophora</taxon>
        <taxon>Postciliodesmatophora</taxon>
        <taxon>Heterotrichea</taxon>
        <taxon>Heterotrichida</taxon>
        <taxon>Stentoridae</taxon>
        <taxon>Stentor</taxon>
    </lineage>
</organism>
<dbReference type="Gene3D" id="2.60.120.200">
    <property type="match status" value="1"/>
</dbReference>
<evidence type="ECO:0000313" key="5">
    <source>
        <dbReference type="Proteomes" id="UP000187209"/>
    </source>
</evidence>
<name>A0A1R2CDR8_9CILI</name>
<dbReference type="OrthoDB" id="327167at2759"/>
<proteinExistence type="predicted"/>
<feature type="chain" id="PRO_5012187350" description="TNFR-Cys domain-containing protein" evidence="2">
    <location>
        <begin position="22"/>
        <end position="1600"/>
    </location>
</feature>
<keyword evidence="5" id="KW-1185">Reference proteome</keyword>
<evidence type="ECO:0000256" key="2">
    <source>
        <dbReference type="SAM" id="SignalP"/>
    </source>
</evidence>
<reference evidence="4 5" key="1">
    <citation type="submission" date="2016-11" db="EMBL/GenBank/DDBJ databases">
        <title>The macronuclear genome of Stentor coeruleus: a giant cell with tiny introns.</title>
        <authorList>
            <person name="Slabodnick M."/>
            <person name="Ruby J.G."/>
            <person name="Reiff S.B."/>
            <person name="Swart E.C."/>
            <person name="Gosai S."/>
            <person name="Prabakaran S."/>
            <person name="Witkowska E."/>
            <person name="Larue G.E."/>
            <person name="Fisher S."/>
            <person name="Freeman R.M."/>
            <person name="Gunawardena J."/>
            <person name="Chu W."/>
            <person name="Stover N.A."/>
            <person name="Gregory B.D."/>
            <person name="Nowacki M."/>
            <person name="Derisi J."/>
            <person name="Roy S.W."/>
            <person name="Marshall W.F."/>
            <person name="Sood P."/>
        </authorList>
    </citation>
    <scope>NUCLEOTIDE SEQUENCE [LARGE SCALE GENOMIC DNA]</scope>
    <source>
        <strain evidence="4">WM001</strain>
    </source>
</reference>
<dbReference type="SUPFAM" id="SSF49899">
    <property type="entry name" value="Concanavalin A-like lectins/glucanases"/>
    <property type="match status" value="1"/>
</dbReference>
<keyword evidence="1" id="KW-0472">Membrane</keyword>
<feature type="signal peptide" evidence="2">
    <location>
        <begin position="1"/>
        <end position="21"/>
    </location>
</feature>
<dbReference type="Pfam" id="PF13385">
    <property type="entry name" value="Laminin_G_3"/>
    <property type="match status" value="1"/>
</dbReference>
<dbReference type="InterPro" id="IPR001368">
    <property type="entry name" value="TNFR/NGFR_Cys_rich_reg"/>
</dbReference>
<feature type="transmembrane region" description="Helical" evidence="1">
    <location>
        <begin position="1504"/>
        <end position="1522"/>
    </location>
</feature>
<feature type="transmembrane region" description="Helical" evidence="1">
    <location>
        <begin position="1475"/>
        <end position="1492"/>
    </location>
</feature>
<dbReference type="Proteomes" id="UP000187209">
    <property type="component" value="Unassembled WGS sequence"/>
</dbReference>
<feature type="transmembrane region" description="Helical" evidence="1">
    <location>
        <begin position="1315"/>
        <end position="1340"/>
    </location>
</feature>
<accession>A0A1R2CDR8</accession>
<keyword evidence="2" id="KW-0732">Signal</keyword>
<keyword evidence="1" id="KW-1133">Transmembrane helix</keyword>
<dbReference type="InterPro" id="IPR013320">
    <property type="entry name" value="ConA-like_dom_sf"/>
</dbReference>
<dbReference type="SUPFAM" id="SSF57184">
    <property type="entry name" value="Growth factor receptor domain"/>
    <property type="match status" value="2"/>
</dbReference>
<comment type="caution">
    <text evidence="4">The sequence shown here is derived from an EMBL/GenBank/DDBJ whole genome shotgun (WGS) entry which is preliminary data.</text>
</comment>
<feature type="transmembrane region" description="Helical" evidence="1">
    <location>
        <begin position="1542"/>
        <end position="1563"/>
    </location>
</feature>
<protein>
    <recommendedName>
        <fullName evidence="3">TNFR-Cys domain-containing protein</fullName>
    </recommendedName>
</protein>
<dbReference type="InterPro" id="IPR009030">
    <property type="entry name" value="Growth_fac_rcpt_cys_sf"/>
</dbReference>
<dbReference type="CDD" id="cd00064">
    <property type="entry name" value="FU"/>
    <property type="match status" value="1"/>
</dbReference>
<feature type="transmembrane region" description="Helical" evidence="1">
    <location>
        <begin position="1392"/>
        <end position="1417"/>
    </location>
</feature>
<dbReference type="InterPro" id="IPR006212">
    <property type="entry name" value="Furin_repeat"/>
</dbReference>
<keyword evidence="1" id="KW-0812">Transmembrane</keyword>
<dbReference type="PROSITE" id="PS00652">
    <property type="entry name" value="TNFR_NGFR_1"/>
    <property type="match status" value="1"/>
</dbReference>
<dbReference type="Gene3D" id="2.10.220.10">
    <property type="entry name" value="Hormone Receptor, Insulin-like Growth Factor Receptor 1, Chain A, domain 2"/>
    <property type="match status" value="1"/>
</dbReference>
<gene>
    <name evidence="4" type="ORF">SteCoe_11260</name>
</gene>
<feature type="domain" description="TNFR-Cys" evidence="3">
    <location>
        <begin position="984"/>
        <end position="1022"/>
    </location>
</feature>
<evidence type="ECO:0000313" key="4">
    <source>
        <dbReference type="EMBL" id="OMJ87110.1"/>
    </source>
</evidence>
<dbReference type="SMART" id="SM00261">
    <property type="entry name" value="FU"/>
    <property type="match status" value="3"/>
</dbReference>
<evidence type="ECO:0000259" key="3">
    <source>
        <dbReference type="PROSITE" id="PS00652"/>
    </source>
</evidence>
<dbReference type="EMBL" id="MPUH01000186">
    <property type="protein sequence ID" value="OMJ87110.1"/>
    <property type="molecule type" value="Genomic_DNA"/>
</dbReference>
<evidence type="ECO:0000256" key="1">
    <source>
        <dbReference type="SAM" id="Phobius"/>
    </source>
</evidence>
<sequence>MRKLIFLALTQLLYVFGDTLSFSSTNFDGLYCSFTVIVLDITNTIVPITNLVIYIYRDPPGTSQQSWRIYTNSGTAEGTAEIWCIGKFVLVADSPNYVSGKSPQFNREVNDYCFPLEIIASPLVIAPGNYITFYSQIIYDTGEFINSPSLELTETGGSAIIGTSYFGANPGYISTTFTFDTIGIKNIMVVFYNYYINVFSVVVTDKVIKINFPVEIPLHTMMTFSVDISILDYNTLVLNTTGNYDIDINAVPSGTLIGFSTVTTSLGVYTLSGLYFTVGGNYYINAISANLGTRSSEAFTIMETSLKISFKSSVPINSGLFSILVEIYSSDFLTKYTDGSYLVSVKLEPLNLLKGSGNTIGGNFEILNLSIDTEGDFYLRASSSGFIDGFSQNLTINNLFLGLNSSSTILTTQDIFSVVINIYDDSYLQIPYTNGYYYISLSINNSGIITGTVSGNSINGRLSLTNLTVTTEGIFFLQGTGTNLISSQSMSLTIKNYYISLNFPKGIPSNTTTLFDVNAYIYSDLARTITELSKVFEVNILLSPSGSIIGTTNSMISNGIASFLNLQILSENNYTLVAYGAGFMNETSAVFEIKNMIFNWSVIVNSSNHILINFASELLEDLTSSDFLLSLNPSLNIITVFNGGNKQNYSYSVYPNRTIPDQTAFSLEVIKSNVRSITGGLLNNTIYNLTFNYYDPKCIASEYYEVYLKQCFACNNSCSECFGPTYYECSKCYNSSLLNGICVSECPLGYTNITDSECLQDKTKTKIISFSFEGAGDKFYDEIYNIQAIGVSNSSSRRLTEAYPYSVYLRGIYFPGQSALKLEFINQMLLSNNFALSLWLKPESANGTLISKYSGLTLILKITIESYFPTFSINIEGITYNITSKNALELGWNHLLISLNSSLGMSIIVNGKDESPIYFTNSSFVDLSNSSLYIGSDSTFEKIYTGFIYNLDIYQNIPNVTKIVQSNCLGCNYCQIGSSCIPSCNIGEFYDNINKKCSNCPKECPDICRSSDSCDLCVDNYCTSCKTYDKNSCVECIPEYEVIDYLCYNCTYGYYYSYNSAHCESCVGLCDSCKSETLCLTCKENSLLNSNNECVCKKGYSLFDKCERNMFGVVMMLSQENVATLIFDEELESSLKVSQLEVSIDNKKVSFAINPDSLSKFYIAPEIPEQVTKNSNLNITIISDLISIDNSLLKNTIFTASLFVSDDLIAEIKLTVKAQAAKAVAKTGSTAGVSVALGVSFMNFDPTSLFDFLNTAEMFYAVYLMELNTNKILSEFLLGLRMQDMIPNAYSYTVDFTEGEKMPDKFKKLGFKRNLVLINGGGQLSTLTIFLGLWIAVALFSKISKLKPKLEKVRKIFKYSIFLRFWLQTYFELAIVSTFGLKYSKFANATQIVDVVVCLLIISFQIFILGVMLYVIYKRWKLTDEEAIKKHEDKFSTFFDEFKNTGLNMWMFYVFYILRRTLLVISYLYIEDGSLQLSICISLCLAIPLYVITCRSFKATSQTIYHFFNEIIIAAYYSIILVGEVSENRIMSEDDANICIKLITAAWGMNIAVSLFGTTLMIFEKIRNYIRKKREERTARAYRMKTVPENENNPKTLGIE</sequence>
<feature type="transmembrane region" description="Helical" evidence="1">
    <location>
        <begin position="1450"/>
        <end position="1469"/>
    </location>
</feature>
<feature type="transmembrane region" description="Helical" evidence="1">
    <location>
        <begin position="1361"/>
        <end position="1380"/>
    </location>
</feature>